<dbReference type="InterPro" id="IPR022742">
    <property type="entry name" value="Hydrolase_4"/>
</dbReference>
<protein>
    <submittedName>
        <fullName evidence="2">Alpha/beta hydrolase</fullName>
    </submittedName>
</protein>
<name>A0A2S2CPN9_9PROT</name>
<dbReference type="InterPro" id="IPR051044">
    <property type="entry name" value="MAG_DAG_Lipase"/>
</dbReference>
<keyword evidence="3" id="KW-1185">Reference proteome</keyword>
<dbReference type="SUPFAM" id="SSF53474">
    <property type="entry name" value="alpha/beta-Hydrolases"/>
    <property type="match status" value="1"/>
</dbReference>
<dbReference type="InterPro" id="IPR029058">
    <property type="entry name" value="AB_hydrolase_fold"/>
</dbReference>
<evidence type="ECO:0000313" key="2">
    <source>
        <dbReference type="EMBL" id="AWK86446.1"/>
    </source>
</evidence>
<dbReference type="EMBL" id="CP029353">
    <property type="protein sequence ID" value="AWK86446.1"/>
    <property type="molecule type" value="Genomic_DNA"/>
</dbReference>
<dbReference type="PANTHER" id="PTHR11614">
    <property type="entry name" value="PHOSPHOLIPASE-RELATED"/>
    <property type="match status" value="1"/>
</dbReference>
<dbReference type="GO" id="GO:0016787">
    <property type="term" value="F:hydrolase activity"/>
    <property type="evidence" value="ECO:0007669"/>
    <property type="project" value="UniProtKB-KW"/>
</dbReference>
<feature type="domain" description="Serine aminopeptidase S33" evidence="1">
    <location>
        <begin position="28"/>
        <end position="286"/>
    </location>
</feature>
<dbReference type="AlphaFoldDB" id="A0A2S2CPN9"/>
<proteinExistence type="predicted"/>
<dbReference type="Gene3D" id="3.40.50.1820">
    <property type="entry name" value="alpha/beta hydrolase"/>
    <property type="match status" value="1"/>
</dbReference>
<reference evidence="3" key="1">
    <citation type="submission" date="2018-05" db="EMBL/GenBank/DDBJ databases">
        <title>Azospirillum thermophila sp. nov., a novel isolated from hot spring.</title>
        <authorList>
            <person name="Zhao Z."/>
        </authorList>
    </citation>
    <scope>NUCLEOTIDE SEQUENCE [LARGE SCALE GENOMIC DNA]</scope>
    <source>
        <strain evidence="3">CFH 70021</strain>
    </source>
</reference>
<gene>
    <name evidence="2" type="ORF">DEW08_09520</name>
</gene>
<dbReference type="OrthoDB" id="9788260at2"/>
<evidence type="ECO:0000313" key="3">
    <source>
        <dbReference type="Proteomes" id="UP000245629"/>
    </source>
</evidence>
<evidence type="ECO:0000259" key="1">
    <source>
        <dbReference type="Pfam" id="PF12146"/>
    </source>
</evidence>
<dbReference type="Proteomes" id="UP000245629">
    <property type="component" value="Chromosome 2"/>
</dbReference>
<dbReference type="KEGG" id="azz:DEW08_09520"/>
<keyword evidence="2" id="KW-0378">Hydrolase</keyword>
<sequence length="313" mass="34594">MLPQQFDWLRLSDGTRLRSACWTGHGTIRGTVLLATGRAEFIEKYAETASALVERGFQVVAFDWRNQGLSDRPLANPQIHHLNDFSTLADDLDQVHAQAVVPRAGDRPVLLMAHSMGGMAATLLLARRPDRYAAAVLSAPMYDIATAPLPRSAVRVLARLFCRMGRGERYAFGQHDYDPAEGEFRPDNSITSDPGRYAAFHTPFRERPELRVGGVSFGWVRAALRASDLVQNTLPLAQVKTPVLLLSAPGDRVVKAAAHWAVARRMPAMTVLDYPDAKHELLMERDAIRDRVWADIDAFLARTVPAPVPAAAR</sequence>
<organism evidence="2 3">
    <name type="scientific">Azospirillum thermophilum</name>
    <dbReference type="NCBI Taxonomy" id="2202148"/>
    <lineage>
        <taxon>Bacteria</taxon>
        <taxon>Pseudomonadati</taxon>
        <taxon>Pseudomonadota</taxon>
        <taxon>Alphaproteobacteria</taxon>
        <taxon>Rhodospirillales</taxon>
        <taxon>Azospirillaceae</taxon>
        <taxon>Azospirillum</taxon>
    </lineage>
</organism>
<dbReference type="Pfam" id="PF12146">
    <property type="entry name" value="Hydrolase_4"/>
    <property type="match status" value="1"/>
</dbReference>
<accession>A0A2S2CPN9</accession>